<dbReference type="FunFam" id="3.10.110.10:FF:000013">
    <property type="entry name" value="SUMO-conjugating enzyme UBC9"/>
    <property type="match status" value="1"/>
</dbReference>
<comment type="similarity">
    <text evidence="8">Belongs to the ubiquitin-conjugating enzyme family.</text>
</comment>
<evidence type="ECO:0000313" key="10">
    <source>
        <dbReference type="RefSeq" id="XP_029650926.1"/>
    </source>
</evidence>
<dbReference type="GO" id="GO:0016740">
    <property type="term" value="F:transferase activity"/>
    <property type="evidence" value="ECO:0007669"/>
    <property type="project" value="UniProtKB-KW"/>
</dbReference>
<dbReference type="CDD" id="cd23798">
    <property type="entry name" value="UBCc_UBE2I"/>
    <property type="match status" value="1"/>
</dbReference>
<dbReference type="SMART" id="SM00212">
    <property type="entry name" value="UBCc"/>
    <property type="match status" value="1"/>
</dbReference>
<keyword evidence="9" id="KW-1185">Reference proteome</keyword>
<evidence type="ECO:0000256" key="3">
    <source>
        <dbReference type="ARBA" id="ARBA00022679"/>
    </source>
</evidence>
<reference evidence="10" key="1">
    <citation type="submission" date="2025-08" db="UniProtKB">
        <authorList>
            <consortium name="RefSeq"/>
        </authorList>
    </citation>
    <scope>IDENTIFICATION</scope>
</reference>
<evidence type="ECO:0000313" key="9">
    <source>
        <dbReference type="Proteomes" id="UP000515154"/>
    </source>
</evidence>
<comment type="subcellular location">
    <subcellularLocation>
        <location evidence="1">Nucleus</location>
    </subcellularLocation>
</comment>
<name>A0A6P7TPP5_9MOLL</name>
<sequence length="340" mass="40805">MERNRKLAATRERMRRYRQRIKDEQREDVKERMRRNQRIRRANMSELDRAKYLQYQRERQQIRRAKMSDEQRAVYLRKQRERGQARRKNMSEKQQTEYKERHRERNRIRRENMTEEQLINLRNDQRIRQRQKRSGARVIRQQNEQITTESDSIGETDRSSSDCDSLRIRNEPPNSCHNVEIMSGIAVGRLAEERKAWRKDHPFGFVARPIKNPDGSLNLMNWECAIPGKKSTPWEAGVYKLRMLFKDDYPSSPPKCKFEPPIFHPNVYPSGTVCLSLLDEDKDWRPAVTIKQILLGIQELLNEPNIKDPAQAEAYTIYCQNRSEYEKRVRSQAMRLREES</sequence>
<dbReference type="RefSeq" id="XP_029650926.1">
    <property type="nucleotide sequence ID" value="XM_029795066.2"/>
</dbReference>
<accession>A0A6P7TPP5</accession>
<dbReference type="InterPro" id="IPR000608">
    <property type="entry name" value="UBC"/>
</dbReference>
<evidence type="ECO:0000256" key="7">
    <source>
        <dbReference type="ARBA" id="ARBA00023242"/>
    </source>
</evidence>
<keyword evidence="6 8" id="KW-0067">ATP-binding</keyword>
<keyword evidence="5 8" id="KW-0833">Ubl conjugation pathway</keyword>
<protein>
    <submittedName>
        <fullName evidence="10">Ubiquitin-conjugating enzyme E2 E1</fullName>
    </submittedName>
</protein>
<dbReference type="GO" id="GO:0005634">
    <property type="term" value="C:nucleus"/>
    <property type="evidence" value="ECO:0007669"/>
    <property type="project" value="UniProtKB-SubCell"/>
</dbReference>
<dbReference type="GO" id="GO:0005524">
    <property type="term" value="F:ATP binding"/>
    <property type="evidence" value="ECO:0007669"/>
    <property type="project" value="UniProtKB-UniRule"/>
</dbReference>
<dbReference type="InterPro" id="IPR016135">
    <property type="entry name" value="UBQ-conjugating_enzyme/RWD"/>
</dbReference>
<keyword evidence="7" id="KW-0539">Nucleus</keyword>
<dbReference type="Pfam" id="PF00179">
    <property type="entry name" value="UQ_con"/>
    <property type="match status" value="1"/>
</dbReference>
<dbReference type="PROSITE" id="PS00183">
    <property type="entry name" value="UBC_1"/>
    <property type="match status" value="1"/>
</dbReference>
<dbReference type="InterPro" id="IPR023313">
    <property type="entry name" value="UBQ-conjugating_AS"/>
</dbReference>
<dbReference type="AlphaFoldDB" id="A0A6P7TPP5"/>
<dbReference type="Gene3D" id="3.10.110.10">
    <property type="entry name" value="Ubiquitin Conjugating Enzyme"/>
    <property type="match status" value="1"/>
</dbReference>
<dbReference type="InterPro" id="IPR050113">
    <property type="entry name" value="Ub_conjugating_enzyme"/>
</dbReference>
<evidence type="ECO:0000256" key="4">
    <source>
        <dbReference type="ARBA" id="ARBA00022741"/>
    </source>
</evidence>
<dbReference type="SUPFAM" id="SSF54495">
    <property type="entry name" value="UBC-like"/>
    <property type="match status" value="1"/>
</dbReference>
<evidence type="ECO:0000256" key="5">
    <source>
        <dbReference type="ARBA" id="ARBA00022786"/>
    </source>
</evidence>
<keyword evidence="4 8" id="KW-0547">Nucleotide-binding</keyword>
<dbReference type="PROSITE" id="PS50127">
    <property type="entry name" value="UBC_2"/>
    <property type="match status" value="1"/>
</dbReference>
<comment type="pathway">
    <text evidence="2">Protein modification; protein sumoylation.</text>
</comment>
<evidence type="ECO:0000256" key="6">
    <source>
        <dbReference type="ARBA" id="ARBA00022840"/>
    </source>
</evidence>
<dbReference type="PANTHER" id="PTHR24067">
    <property type="entry name" value="UBIQUITIN-CONJUGATING ENZYME E2"/>
    <property type="match status" value="1"/>
</dbReference>
<evidence type="ECO:0000256" key="1">
    <source>
        <dbReference type="ARBA" id="ARBA00004123"/>
    </source>
</evidence>
<gene>
    <name evidence="10" type="primary">LOC115224255</name>
</gene>
<evidence type="ECO:0000256" key="8">
    <source>
        <dbReference type="RuleBase" id="RU362109"/>
    </source>
</evidence>
<organism evidence="9 10">
    <name type="scientific">Octopus sinensis</name>
    <name type="common">East Asian common octopus</name>
    <dbReference type="NCBI Taxonomy" id="2607531"/>
    <lineage>
        <taxon>Eukaryota</taxon>
        <taxon>Metazoa</taxon>
        <taxon>Spiralia</taxon>
        <taxon>Lophotrochozoa</taxon>
        <taxon>Mollusca</taxon>
        <taxon>Cephalopoda</taxon>
        <taxon>Coleoidea</taxon>
        <taxon>Octopodiformes</taxon>
        <taxon>Octopoda</taxon>
        <taxon>Incirrata</taxon>
        <taxon>Octopodidae</taxon>
        <taxon>Octopus</taxon>
    </lineage>
</organism>
<keyword evidence="3" id="KW-0808">Transferase</keyword>
<dbReference type="KEGG" id="osn:115224255"/>
<proteinExistence type="inferred from homology"/>
<evidence type="ECO:0000256" key="2">
    <source>
        <dbReference type="ARBA" id="ARBA00004718"/>
    </source>
</evidence>
<dbReference type="Proteomes" id="UP000515154">
    <property type="component" value="Linkage group LG2"/>
</dbReference>